<accession>A0A6L2NEH2</accession>
<protein>
    <recommendedName>
        <fullName evidence="3">Transposase (Putative), gypsy type</fullName>
    </recommendedName>
</protein>
<feature type="compositionally biased region" description="Basic and acidic residues" evidence="1">
    <location>
        <begin position="157"/>
        <end position="178"/>
    </location>
</feature>
<dbReference type="EMBL" id="BKCJ010008946">
    <property type="protein sequence ID" value="GEU84676.1"/>
    <property type="molecule type" value="Genomic_DNA"/>
</dbReference>
<feature type="compositionally biased region" description="Polar residues" evidence="1">
    <location>
        <begin position="136"/>
        <end position="147"/>
    </location>
</feature>
<feature type="region of interest" description="Disordered" evidence="1">
    <location>
        <begin position="133"/>
        <end position="287"/>
    </location>
</feature>
<sequence>MSEEDQTVDVTALPKFDMPSYESKMTTKDVKSLALRHGIPLDLHPVALTEGWTMDKLPDDMIDGFSMRDVEALTERVIDLRSVLSGLLFQGGLATTYDYPGFRPIFKDTEGNVVTMSEYLCFPFLSGASISKGPALSSQDHIPQHTTCPLPEGQNIPDKKDHQRRVRVEDPKIVATRERKARAAAKKREIKKQGGDGREGSRPKTKQRKTTGHMDGHVASEATSSLKPLRTLKPHQPSGALAATAELRKNRSPPAPPRDSANRSVHNYSDDHRDEETDDLNLGSSGANVAEGELSREGTLYVPGWSIHQRCRVDNPMWCRELMVHLAPPTAQEELNALNNATALERAWFSLARGSILERELSQANRDQVLRIKELEVALAQKDSALVYAERINAEQAQKKERLVSQVGRAEMEKFDCVHKLLPTVEDILELMGRMEGFDVNADTKMRVEYAKLFERRYPYVEKISRCFCHFVSDLLKVYLDSSPREQVPPHKPSSEKAPSTSVPPGS</sequence>
<feature type="compositionally biased region" description="Polar residues" evidence="1">
    <location>
        <begin position="497"/>
        <end position="507"/>
    </location>
</feature>
<feature type="region of interest" description="Disordered" evidence="1">
    <location>
        <begin position="483"/>
        <end position="507"/>
    </location>
</feature>
<feature type="compositionally biased region" description="Basic residues" evidence="1">
    <location>
        <begin position="179"/>
        <end position="190"/>
    </location>
</feature>
<evidence type="ECO:0000256" key="1">
    <source>
        <dbReference type="SAM" id="MobiDB-lite"/>
    </source>
</evidence>
<gene>
    <name evidence="2" type="ORF">Tci_056654</name>
</gene>
<proteinExistence type="predicted"/>
<feature type="compositionally biased region" description="Basic and acidic residues" evidence="1">
    <location>
        <begin position="191"/>
        <end position="202"/>
    </location>
</feature>
<evidence type="ECO:0000313" key="2">
    <source>
        <dbReference type="EMBL" id="GEU84676.1"/>
    </source>
</evidence>
<organism evidence="2">
    <name type="scientific">Tanacetum cinerariifolium</name>
    <name type="common">Dalmatian daisy</name>
    <name type="synonym">Chrysanthemum cinerariifolium</name>
    <dbReference type="NCBI Taxonomy" id="118510"/>
    <lineage>
        <taxon>Eukaryota</taxon>
        <taxon>Viridiplantae</taxon>
        <taxon>Streptophyta</taxon>
        <taxon>Embryophyta</taxon>
        <taxon>Tracheophyta</taxon>
        <taxon>Spermatophyta</taxon>
        <taxon>Magnoliopsida</taxon>
        <taxon>eudicotyledons</taxon>
        <taxon>Gunneridae</taxon>
        <taxon>Pentapetalae</taxon>
        <taxon>asterids</taxon>
        <taxon>campanulids</taxon>
        <taxon>Asterales</taxon>
        <taxon>Asteraceae</taxon>
        <taxon>Asteroideae</taxon>
        <taxon>Anthemideae</taxon>
        <taxon>Anthemidinae</taxon>
        <taxon>Tanacetum</taxon>
    </lineage>
</organism>
<name>A0A6L2NEH2_TANCI</name>
<comment type="caution">
    <text evidence="2">The sequence shown here is derived from an EMBL/GenBank/DDBJ whole genome shotgun (WGS) entry which is preliminary data.</text>
</comment>
<evidence type="ECO:0008006" key="3">
    <source>
        <dbReference type="Google" id="ProtNLM"/>
    </source>
</evidence>
<dbReference type="AlphaFoldDB" id="A0A6L2NEH2"/>
<reference evidence="2" key="1">
    <citation type="journal article" date="2019" name="Sci. Rep.">
        <title>Draft genome of Tanacetum cinerariifolium, the natural source of mosquito coil.</title>
        <authorList>
            <person name="Yamashiro T."/>
            <person name="Shiraishi A."/>
            <person name="Satake H."/>
            <person name="Nakayama K."/>
        </authorList>
    </citation>
    <scope>NUCLEOTIDE SEQUENCE</scope>
</reference>